<proteinExistence type="predicted"/>
<comment type="caution">
    <text evidence="10">The sequence shown here is derived from an EMBL/GenBank/DDBJ whole genome shotgun (WGS) entry which is preliminary data.</text>
</comment>
<dbReference type="PROSITE" id="PS50020">
    <property type="entry name" value="WW_DOMAIN_2"/>
    <property type="match status" value="1"/>
</dbReference>
<accession>A0A8E0RLH4</accession>
<dbReference type="InterPro" id="IPR003604">
    <property type="entry name" value="Matrin/U1-like-C_Znf_C2H2"/>
</dbReference>
<keyword evidence="11" id="KW-1185">Reference proteome</keyword>
<dbReference type="InterPro" id="IPR000690">
    <property type="entry name" value="Matrin/U1-C_Znf_C2H2"/>
</dbReference>
<keyword evidence="4" id="KW-0862">Zinc</keyword>
<dbReference type="PANTHER" id="PTHR13173">
    <property type="entry name" value="WW DOMAIN BINDING PROTEIN 4"/>
    <property type="match status" value="1"/>
</dbReference>
<organism evidence="10 11">
    <name type="scientific">Fasciolopsis buskii</name>
    <dbReference type="NCBI Taxonomy" id="27845"/>
    <lineage>
        <taxon>Eukaryota</taxon>
        <taxon>Metazoa</taxon>
        <taxon>Spiralia</taxon>
        <taxon>Lophotrochozoa</taxon>
        <taxon>Platyhelminthes</taxon>
        <taxon>Trematoda</taxon>
        <taxon>Digenea</taxon>
        <taxon>Plagiorchiida</taxon>
        <taxon>Echinostomata</taxon>
        <taxon>Echinostomatoidea</taxon>
        <taxon>Fasciolidae</taxon>
        <taxon>Fasciolopsis</taxon>
    </lineage>
</organism>
<evidence type="ECO:0000313" key="10">
    <source>
        <dbReference type="EMBL" id="KAA0184889.1"/>
    </source>
</evidence>
<feature type="coiled-coil region" evidence="6">
    <location>
        <begin position="37"/>
        <end position="71"/>
    </location>
</feature>
<dbReference type="SUPFAM" id="SSF57667">
    <property type="entry name" value="beta-beta-alpha zinc fingers"/>
    <property type="match status" value="1"/>
</dbReference>
<evidence type="ECO:0000313" key="11">
    <source>
        <dbReference type="Proteomes" id="UP000728185"/>
    </source>
</evidence>
<feature type="domain" description="WW" evidence="8">
    <location>
        <begin position="123"/>
        <end position="156"/>
    </location>
</feature>
<protein>
    <submittedName>
        <fullName evidence="10">WW domain-binding protein 4</fullName>
    </submittedName>
</protein>
<keyword evidence="2" id="KW-0479">Metal-binding</keyword>
<dbReference type="InterPro" id="IPR013085">
    <property type="entry name" value="U1-CZ_Znf_C2H2"/>
</dbReference>
<dbReference type="Pfam" id="PF00397">
    <property type="entry name" value="WW"/>
    <property type="match status" value="1"/>
</dbReference>
<dbReference type="EMBL" id="LUCM01010834">
    <property type="protein sequence ID" value="KAA0184889.1"/>
    <property type="molecule type" value="Genomic_DNA"/>
</dbReference>
<name>A0A8E0RLH4_9TREM</name>
<dbReference type="SMART" id="SM00456">
    <property type="entry name" value="WW"/>
    <property type="match status" value="1"/>
</dbReference>
<keyword evidence="6" id="KW-0175">Coiled coil</keyword>
<dbReference type="GO" id="GO:0071011">
    <property type="term" value="C:precatalytic spliceosome"/>
    <property type="evidence" value="ECO:0007669"/>
    <property type="project" value="TreeGrafter"/>
</dbReference>
<dbReference type="InterPro" id="IPR040023">
    <property type="entry name" value="WBP4"/>
</dbReference>
<gene>
    <name evidence="10" type="ORF">FBUS_04330</name>
</gene>
<evidence type="ECO:0000256" key="7">
    <source>
        <dbReference type="SAM" id="MobiDB-lite"/>
    </source>
</evidence>
<dbReference type="InterPro" id="IPR036020">
    <property type="entry name" value="WW_dom_sf"/>
</dbReference>
<dbReference type="InterPro" id="IPR036236">
    <property type="entry name" value="Znf_C2H2_sf"/>
</dbReference>
<evidence type="ECO:0000256" key="6">
    <source>
        <dbReference type="SAM" id="Coils"/>
    </source>
</evidence>
<dbReference type="PROSITE" id="PS50171">
    <property type="entry name" value="ZF_MATRIN"/>
    <property type="match status" value="1"/>
</dbReference>
<evidence type="ECO:0000256" key="5">
    <source>
        <dbReference type="ARBA" id="ARBA00023242"/>
    </source>
</evidence>
<evidence type="ECO:0000256" key="4">
    <source>
        <dbReference type="ARBA" id="ARBA00022833"/>
    </source>
</evidence>
<sequence length="354" mass="39380">MADYWKSNPRKFCDVCQCWMADNKISVQNHESGMRHKANVEKKMNELQRSSINAEKDKQEFQKNLQKINDSAFVGMMKDIARDPSLAKRYGVVLAEEQKATHKREDDSKNKEAGGSLPKKPPAQIQSGWREATTPDGQKYYWNIITKESAWTLPEGVTVEPELLTVKQEKNKLQQFVLNRLVELSESGSTEATAAVHRAFNAPIPPAYMNEENKSNAFASKPVESPEPCNQPVFHGPKVDLLGQWTLVDDSPQKKMPKLDLPGEKITSVSATDFDPAEDADPRASVLARLEETTYADIHGSSHLETGEKQLPPGAVSASGTANRNVPRVVFRKRGSSGNGTLSTRNFRTTSIND</sequence>
<evidence type="ECO:0000256" key="3">
    <source>
        <dbReference type="ARBA" id="ARBA00022771"/>
    </source>
</evidence>
<keyword evidence="3" id="KW-0863">Zinc-finger</keyword>
<dbReference type="CDD" id="cd00201">
    <property type="entry name" value="WW"/>
    <property type="match status" value="1"/>
</dbReference>
<evidence type="ECO:0000256" key="1">
    <source>
        <dbReference type="ARBA" id="ARBA00004123"/>
    </source>
</evidence>
<dbReference type="GO" id="GO:0003723">
    <property type="term" value="F:RNA binding"/>
    <property type="evidence" value="ECO:0007669"/>
    <property type="project" value="TreeGrafter"/>
</dbReference>
<evidence type="ECO:0000259" key="9">
    <source>
        <dbReference type="PROSITE" id="PS50171"/>
    </source>
</evidence>
<feature type="region of interest" description="Disordered" evidence="7">
    <location>
        <begin position="300"/>
        <end position="354"/>
    </location>
</feature>
<evidence type="ECO:0000256" key="2">
    <source>
        <dbReference type="ARBA" id="ARBA00022723"/>
    </source>
</evidence>
<dbReference type="AlphaFoldDB" id="A0A8E0RLH4"/>
<comment type="subcellular location">
    <subcellularLocation>
        <location evidence="1">Nucleus</location>
    </subcellularLocation>
</comment>
<dbReference type="Gene3D" id="2.20.70.10">
    <property type="match status" value="1"/>
</dbReference>
<dbReference type="PANTHER" id="PTHR13173:SF10">
    <property type="entry name" value="WW DOMAIN-BINDING PROTEIN 4"/>
    <property type="match status" value="1"/>
</dbReference>
<dbReference type="Gene3D" id="3.30.160.60">
    <property type="entry name" value="Classic Zinc Finger"/>
    <property type="match status" value="1"/>
</dbReference>
<dbReference type="Proteomes" id="UP000728185">
    <property type="component" value="Unassembled WGS sequence"/>
</dbReference>
<keyword evidence="5" id="KW-0539">Nucleus</keyword>
<dbReference type="GO" id="GO:0008270">
    <property type="term" value="F:zinc ion binding"/>
    <property type="evidence" value="ECO:0007669"/>
    <property type="project" value="UniProtKB-KW"/>
</dbReference>
<dbReference type="SUPFAM" id="SSF51045">
    <property type="entry name" value="WW domain"/>
    <property type="match status" value="1"/>
</dbReference>
<dbReference type="OrthoDB" id="413520at2759"/>
<feature type="region of interest" description="Disordered" evidence="7">
    <location>
        <begin position="98"/>
        <end position="132"/>
    </location>
</feature>
<dbReference type="GO" id="GO:0000398">
    <property type="term" value="P:mRNA splicing, via spliceosome"/>
    <property type="evidence" value="ECO:0007669"/>
    <property type="project" value="InterPro"/>
</dbReference>
<dbReference type="SMART" id="SM00451">
    <property type="entry name" value="ZnF_U1"/>
    <property type="match status" value="1"/>
</dbReference>
<evidence type="ECO:0000259" key="8">
    <source>
        <dbReference type="PROSITE" id="PS50020"/>
    </source>
</evidence>
<feature type="domain" description="Matrin-type" evidence="9">
    <location>
        <begin position="11"/>
        <end position="42"/>
    </location>
</feature>
<feature type="compositionally biased region" description="Polar residues" evidence="7">
    <location>
        <begin position="339"/>
        <end position="354"/>
    </location>
</feature>
<feature type="compositionally biased region" description="Basic and acidic residues" evidence="7">
    <location>
        <begin position="98"/>
        <end position="112"/>
    </location>
</feature>
<dbReference type="Pfam" id="PF06220">
    <property type="entry name" value="zf-U1"/>
    <property type="match status" value="1"/>
</dbReference>
<dbReference type="InterPro" id="IPR001202">
    <property type="entry name" value="WW_dom"/>
</dbReference>
<reference evidence="10" key="1">
    <citation type="submission" date="2019-05" db="EMBL/GenBank/DDBJ databases">
        <title>Annotation for the trematode Fasciolopsis buski.</title>
        <authorList>
            <person name="Choi Y.-J."/>
        </authorList>
    </citation>
    <scope>NUCLEOTIDE SEQUENCE</scope>
    <source>
        <strain evidence="10">HT</strain>
        <tissue evidence="10">Whole worm</tissue>
    </source>
</reference>